<reference evidence="2" key="1">
    <citation type="journal article" date="2019" name="Int. J. Syst. Evol. Microbiol.">
        <title>The Global Catalogue of Microorganisms (GCM) 10K type strain sequencing project: providing services to taxonomists for standard genome sequencing and annotation.</title>
        <authorList>
            <consortium name="The Broad Institute Genomics Platform"/>
            <consortium name="The Broad Institute Genome Sequencing Center for Infectious Disease"/>
            <person name="Wu L."/>
            <person name="Ma J."/>
        </authorList>
    </citation>
    <scope>NUCLEOTIDE SEQUENCE [LARGE SCALE GENOMIC DNA]</scope>
    <source>
        <strain evidence="2">CGMCC 1.12778</strain>
    </source>
</reference>
<proteinExistence type="predicted"/>
<sequence>MVTITEFLEARIEEDEFDANRELLWGTTPTLTRMNARILDECAAKRAIVREYQAECDAVVFTAQDADLSVAREIGLEIALGHLAAVYASHPDYRPEWGV</sequence>
<dbReference type="EMBL" id="BMFW01000005">
    <property type="protein sequence ID" value="GGH93799.1"/>
    <property type="molecule type" value="Genomic_DNA"/>
</dbReference>
<dbReference type="Pfam" id="PF19730">
    <property type="entry name" value="DUF6221"/>
    <property type="match status" value="1"/>
</dbReference>
<dbReference type="Proteomes" id="UP000643279">
    <property type="component" value="Unassembled WGS sequence"/>
</dbReference>
<evidence type="ECO:0000313" key="1">
    <source>
        <dbReference type="EMBL" id="GGH93799.1"/>
    </source>
</evidence>
<organism evidence="1 2">
    <name type="scientific">Arthrobacter liuii</name>
    <dbReference type="NCBI Taxonomy" id="1476996"/>
    <lineage>
        <taxon>Bacteria</taxon>
        <taxon>Bacillati</taxon>
        <taxon>Actinomycetota</taxon>
        <taxon>Actinomycetes</taxon>
        <taxon>Micrococcales</taxon>
        <taxon>Micrococcaceae</taxon>
        <taxon>Arthrobacter</taxon>
    </lineage>
</organism>
<protein>
    <submittedName>
        <fullName evidence="1">Uncharacterized protein</fullName>
    </submittedName>
</protein>
<evidence type="ECO:0000313" key="2">
    <source>
        <dbReference type="Proteomes" id="UP000643279"/>
    </source>
</evidence>
<accession>A0ABQ2AMJ5</accession>
<comment type="caution">
    <text evidence="1">The sequence shown here is derived from an EMBL/GenBank/DDBJ whole genome shotgun (WGS) entry which is preliminary data.</text>
</comment>
<keyword evidence="2" id="KW-1185">Reference proteome</keyword>
<gene>
    <name evidence="1" type="ORF">GCM10007170_15510</name>
</gene>
<dbReference type="RefSeq" id="WP_188571052.1">
    <property type="nucleotide sequence ID" value="NZ_BMFW01000005.1"/>
</dbReference>
<name>A0ABQ2AMJ5_9MICC</name>
<dbReference type="InterPro" id="IPR046193">
    <property type="entry name" value="DUF6221"/>
</dbReference>